<dbReference type="WBParaSite" id="PTRK_0000798000.1">
    <property type="protein sequence ID" value="PTRK_0000798000.1"/>
    <property type="gene ID" value="PTRK_0000798000"/>
</dbReference>
<dbReference type="SMART" id="SM00184">
    <property type="entry name" value="RING"/>
    <property type="match status" value="1"/>
</dbReference>
<dbReference type="GO" id="GO:0016020">
    <property type="term" value="C:membrane"/>
    <property type="evidence" value="ECO:0007669"/>
    <property type="project" value="UniProtKB-SubCell"/>
</dbReference>
<keyword evidence="11" id="KW-0472">Membrane</keyword>
<keyword evidence="4" id="KW-0808">Transferase</keyword>
<keyword evidence="9" id="KW-0862">Zinc</keyword>
<feature type="compositionally biased region" description="Acidic residues" evidence="14">
    <location>
        <begin position="165"/>
        <end position="184"/>
    </location>
</feature>
<keyword evidence="5" id="KW-0812">Transmembrane</keyword>
<evidence type="ECO:0000256" key="2">
    <source>
        <dbReference type="ARBA" id="ARBA00004141"/>
    </source>
</evidence>
<keyword evidence="7 12" id="KW-0863">Zinc-finger</keyword>
<evidence type="ECO:0000256" key="8">
    <source>
        <dbReference type="ARBA" id="ARBA00022786"/>
    </source>
</evidence>
<evidence type="ECO:0000256" key="5">
    <source>
        <dbReference type="ARBA" id="ARBA00022692"/>
    </source>
</evidence>
<feature type="domain" description="RING-type" evidence="15">
    <location>
        <begin position="18"/>
        <end position="62"/>
    </location>
</feature>
<feature type="region of interest" description="Disordered" evidence="14">
    <location>
        <begin position="148"/>
        <end position="184"/>
    </location>
</feature>
<dbReference type="PANTHER" id="PTHR45977">
    <property type="entry name" value="TARGET OF ERK KINASE MPK-1"/>
    <property type="match status" value="1"/>
</dbReference>
<name>A0A0N4ZJ74_PARTI</name>
<evidence type="ECO:0000256" key="11">
    <source>
        <dbReference type="ARBA" id="ARBA00023136"/>
    </source>
</evidence>
<dbReference type="PROSITE" id="PS50089">
    <property type="entry name" value="ZF_RING_2"/>
    <property type="match status" value="1"/>
</dbReference>
<keyword evidence="10" id="KW-1133">Transmembrane helix</keyword>
<evidence type="ECO:0000259" key="15">
    <source>
        <dbReference type="PROSITE" id="PS50089"/>
    </source>
</evidence>
<dbReference type="Proteomes" id="UP000038045">
    <property type="component" value="Unplaced"/>
</dbReference>
<accession>A0A0N4ZJ74</accession>
<dbReference type="EC" id="2.3.2.27" evidence="3"/>
<dbReference type="SUPFAM" id="SSF57850">
    <property type="entry name" value="RING/U-box"/>
    <property type="match status" value="1"/>
</dbReference>
<evidence type="ECO:0000256" key="13">
    <source>
        <dbReference type="SAM" id="Coils"/>
    </source>
</evidence>
<dbReference type="InterPro" id="IPR013083">
    <property type="entry name" value="Znf_RING/FYVE/PHD"/>
</dbReference>
<keyword evidence="8" id="KW-0833">Ubl conjugation pathway</keyword>
<feature type="coiled-coil region" evidence="13">
    <location>
        <begin position="99"/>
        <end position="133"/>
    </location>
</feature>
<sequence>MSNKNDKDSNAFQLSLNCCICLQAFSVDSDVHPLSILPCGHVFGKPCIKKWFETNSSCPYCHKSVSDMKKKIGEDSSNNNNLIIDIYGLEDSPSFEVAFEENEKMIMDYKSQINFLSNENKKLNEILASAELKSDKSLLRHSKAIKKMLNEESDSSSDTTWPGDSESDEEEGEDNLEMDDSYVF</sequence>
<evidence type="ECO:0000256" key="7">
    <source>
        <dbReference type="ARBA" id="ARBA00022771"/>
    </source>
</evidence>
<proteinExistence type="predicted"/>
<keyword evidence="13" id="KW-0175">Coiled coil</keyword>
<dbReference type="STRING" id="131310.A0A0N4ZJ74"/>
<protein>
    <recommendedName>
        <fullName evidence="3">RING-type E3 ubiquitin transferase</fullName>
        <ecNumber evidence="3">2.3.2.27</ecNumber>
    </recommendedName>
</protein>
<evidence type="ECO:0000256" key="6">
    <source>
        <dbReference type="ARBA" id="ARBA00022723"/>
    </source>
</evidence>
<comment type="catalytic activity">
    <reaction evidence="1">
        <text>S-ubiquitinyl-[E2 ubiquitin-conjugating enzyme]-L-cysteine + [acceptor protein]-L-lysine = [E2 ubiquitin-conjugating enzyme]-L-cysteine + N(6)-ubiquitinyl-[acceptor protein]-L-lysine.</text>
        <dbReference type="EC" id="2.3.2.27"/>
    </reaction>
</comment>
<organism evidence="16 17">
    <name type="scientific">Parastrongyloides trichosuri</name>
    <name type="common">Possum-specific nematode worm</name>
    <dbReference type="NCBI Taxonomy" id="131310"/>
    <lineage>
        <taxon>Eukaryota</taxon>
        <taxon>Metazoa</taxon>
        <taxon>Ecdysozoa</taxon>
        <taxon>Nematoda</taxon>
        <taxon>Chromadorea</taxon>
        <taxon>Rhabditida</taxon>
        <taxon>Tylenchina</taxon>
        <taxon>Panagrolaimomorpha</taxon>
        <taxon>Strongyloidoidea</taxon>
        <taxon>Strongyloididae</taxon>
        <taxon>Parastrongyloides</taxon>
    </lineage>
</organism>
<dbReference type="GO" id="GO:0061630">
    <property type="term" value="F:ubiquitin protein ligase activity"/>
    <property type="evidence" value="ECO:0007669"/>
    <property type="project" value="UniProtKB-EC"/>
</dbReference>
<evidence type="ECO:0000256" key="1">
    <source>
        <dbReference type="ARBA" id="ARBA00000900"/>
    </source>
</evidence>
<evidence type="ECO:0000313" key="16">
    <source>
        <dbReference type="Proteomes" id="UP000038045"/>
    </source>
</evidence>
<evidence type="ECO:0000256" key="10">
    <source>
        <dbReference type="ARBA" id="ARBA00022989"/>
    </source>
</evidence>
<evidence type="ECO:0000256" key="3">
    <source>
        <dbReference type="ARBA" id="ARBA00012483"/>
    </source>
</evidence>
<evidence type="ECO:0000256" key="9">
    <source>
        <dbReference type="ARBA" id="ARBA00022833"/>
    </source>
</evidence>
<dbReference type="GO" id="GO:0016567">
    <property type="term" value="P:protein ubiquitination"/>
    <property type="evidence" value="ECO:0007669"/>
    <property type="project" value="TreeGrafter"/>
</dbReference>
<dbReference type="Gene3D" id="3.30.40.10">
    <property type="entry name" value="Zinc/RING finger domain, C3HC4 (zinc finger)"/>
    <property type="match status" value="1"/>
</dbReference>
<evidence type="ECO:0000256" key="12">
    <source>
        <dbReference type="PROSITE-ProRule" id="PRU00175"/>
    </source>
</evidence>
<evidence type="ECO:0000256" key="14">
    <source>
        <dbReference type="SAM" id="MobiDB-lite"/>
    </source>
</evidence>
<dbReference type="GO" id="GO:0006511">
    <property type="term" value="P:ubiquitin-dependent protein catabolic process"/>
    <property type="evidence" value="ECO:0007669"/>
    <property type="project" value="TreeGrafter"/>
</dbReference>
<dbReference type="PANTHER" id="PTHR45977:SF4">
    <property type="entry name" value="RING-TYPE DOMAIN-CONTAINING PROTEIN"/>
    <property type="match status" value="1"/>
</dbReference>
<keyword evidence="16" id="KW-1185">Reference proteome</keyword>
<reference evidence="17" key="1">
    <citation type="submission" date="2017-02" db="UniProtKB">
        <authorList>
            <consortium name="WormBaseParasite"/>
        </authorList>
    </citation>
    <scope>IDENTIFICATION</scope>
</reference>
<evidence type="ECO:0000256" key="4">
    <source>
        <dbReference type="ARBA" id="ARBA00022679"/>
    </source>
</evidence>
<dbReference type="GO" id="GO:0008270">
    <property type="term" value="F:zinc ion binding"/>
    <property type="evidence" value="ECO:0007669"/>
    <property type="project" value="UniProtKB-KW"/>
</dbReference>
<comment type="subcellular location">
    <subcellularLocation>
        <location evidence="2">Membrane</location>
        <topology evidence="2">Multi-pass membrane protein</topology>
    </subcellularLocation>
</comment>
<dbReference type="InterPro" id="IPR001841">
    <property type="entry name" value="Znf_RING"/>
</dbReference>
<keyword evidence="6" id="KW-0479">Metal-binding</keyword>
<evidence type="ECO:0000313" key="17">
    <source>
        <dbReference type="WBParaSite" id="PTRK_0000798000.1"/>
    </source>
</evidence>
<dbReference type="Pfam" id="PF13639">
    <property type="entry name" value="zf-RING_2"/>
    <property type="match status" value="1"/>
</dbReference>
<dbReference type="AlphaFoldDB" id="A0A0N4ZJ74"/>